<dbReference type="GO" id="GO:0005524">
    <property type="term" value="F:ATP binding"/>
    <property type="evidence" value="ECO:0007669"/>
    <property type="project" value="UniProtKB-KW"/>
</dbReference>
<feature type="domain" description="YrdC-like" evidence="12">
    <location>
        <begin position="7"/>
        <end position="185"/>
    </location>
</feature>
<evidence type="ECO:0000313" key="14">
    <source>
        <dbReference type="Proteomes" id="UP000008305"/>
    </source>
</evidence>
<dbReference type="AlphaFoldDB" id="A0AA34RDM1"/>
<evidence type="ECO:0000256" key="8">
    <source>
        <dbReference type="ARBA" id="ARBA00022741"/>
    </source>
</evidence>
<dbReference type="GO" id="GO:0000049">
    <property type="term" value="F:tRNA binding"/>
    <property type="evidence" value="ECO:0007669"/>
    <property type="project" value="TreeGrafter"/>
</dbReference>
<comment type="subcellular location">
    <subcellularLocation>
        <location evidence="1">Cytoplasm</location>
    </subcellularLocation>
</comment>
<dbReference type="KEGG" id="cpm:G5S_0869"/>
<dbReference type="Gene3D" id="3.90.870.10">
    <property type="entry name" value="DHBP synthase"/>
    <property type="match status" value="1"/>
</dbReference>
<accession>A0AA34RDM1</accession>
<dbReference type="GO" id="GO:0006450">
    <property type="term" value="P:regulation of translational fidelity"/>
    <property type="evidence" value="ECO:0007669"/>
    <property type="project" value="TreeGrafter"/>
</dbReference>
<dbReference type="Pfam" id="PF01300">
    <property type="entry name" value="Sua5_yciO_yrdC"/>
    <property type="match status" value="1"/>
</dbReference>
<dbReference type="GO" id="GO:0061710">
    <property type="term" value="F:L-threonylcarbamoyladenylate synthase"/>
    <property type="evidence" value="ECO:0007669"/>
    <property type="project" value="UniProtKB-EC"/>
</dbReference>
<evidence type="ECO:0000256" key="11">
    <source>
        <dbReference type="ARBA" id="ARBA00048366"/>
    </source>
</evidence>
<dbReference type="EMBL" id="CP002608">
    <property type="protein sequence ID" value="AEB41812.1"/>
    <property type="molecule type" value="Genomic_DNA"/>
</dbReference>
<name>A0AA34RDM1_CHLPE</name>
<dbReference type="Proteomes" id="UP000008305">
    <property type="component" value="Chromosome"/>
</dbReference>
<dbReference type="GO" id="GO:0008033">
    <property type="term" value="P:tRNA processing"/>
    <property type="evidence" value="ECO:0007669"/>
    <property type="project" value="UniProtKB-KW"/>
</dbReference>
<dbReference type="GO" id="GO:0005737">
    <property type="term" value="C:cytoplasm"/>
    <property type="evidence" value="ECO:0007669"/>
    <property type="project" value="UniProtKB-SubCell"/>
</dbReference>
<dbReference type="GO" id="GO:0003725">
    <property type="term" value="F:double-stranded RNA binding"/>
    <property type="evidence" value="ECO:0007669"/>
    <property type="project" value="InterPro"/>
</dbReference>
<protein>
    <recommendedName>
        <fullName evidence="10">L-threonylcarbamoyladenylate synthase</fullName>
        <ecNumber evidence="3">2.7.7.87</ecNumber>
    </recommendedName>
    <alternativeName>
        <fullName evidence="10">L-threonylcarbamoyladenylate synthase</fullName>
    </alternativeName>
</protein>
<keyword evidence="7" id="KW-0548">Nucleotidyltransferase</keyword>
<dbReference type="PANTHER" id="PTHR17490">
    <property type="entry name" value="SUA5"/>
    <property type="match status" value="1"/>
</dbReference>
<evidence type="ECO:0000259" key="12">
    <source>
        <dbReference type="PROSITE" id="PS51163"/>
    </source>
</evidence>
<keyword evidence="4" id="KW-0963">Cytoplasm</keyword>
<keyword evidence="9" id="KW-0067">ATP-binding</keyword>
<dbReference type="InterPro" id="IPR006070">
    <property type="entry name" value="Sua5-like_dom"/>
</dbReference>
<evidence type="ECO:0000256" key="10">
    <source>
        <dbReference type="ARBA" id="ARBA00029774"/>
    </source>
</evidence>
<evidence type="ECO:0000313" key="13">
    <source>
        <dbReference type="EMBL" id="AEB41812.1"/>
    </source>
</evidence>
<evidence type="ECO:0000256" key="7">
    <source>
        <dbReference type="ARBA" id="ARBA00022695"/>
    </source>
</evidence>
<dbReference type="SUPFAM" id="SSF55821">
    <property type="entry name" value="YrdC/RibB"/>
    <property type="match status" value="1"/>
</dbReference>
<comment type="catalytic activity">
    <reaction evidence="11">
        <text>L-threonine + hydrogencarbonate + ATP = L-threonylcarbamoyladenylate + diphosphate + H2O</text>
        <dbReference type="Rhea" id="RHEA:36407"/>
        <dbReference type="ChEBI" id="CHEBI:15377"/>
        <dbReference type="ChEBI" id="CHEBI:17544"/>
        <dbReference type="ChEBI" id="CHEBI:30616"/>
        <dbReference type="ChEBI" id="CHEBI:33019"/>
        <dbReference type="ChEBI" id="CHEBI:57926"/>
        <dbReference type="ChEBI" id="CHEBI:73682"/>
        <dbReference type="EC" id="2.7.7.87"/>
    </reaction>
</comment>
<dbReference type="PROSITE" id="PS51163">
    <property type="entry name" value="YRDC"/>
    <property type="match status" value="1"/>
</dbReference>
<organism evidence="13 14">
    <name type="scientific">Chlamydia pecorum (strain ATCC VR-628 / DSM 29919 / E58)</name>
    <name type="common">Chlamydophila pecorum</name>
    <dbReference type="NCBI Taxonomy" id="331635"/>
    <lineage>
        <taxon>Bacteria</taxon>
        <taxon>Pseudomonadati</taxon>
        <taxon>Chlamydiota</taxon>
        <taxon>Chlamydiia</taxon>
        <taxon>Chlamydiales</taxon>
        <taxon>Chlamydiaceae</taxon>
        <taxon>Chlamydia/Chlamydophila group</taxon>
        <taxon>Chlamydia</taxon>
    </lineage>
</organism>
<comment type="similarity">
    <text evidence="2">Belongs to the SUA5 family.</text>
</comment>
<evidence type="ECO:0000256" key="5">
    <source>
        <dbReference type="ARBA" id="ARBA00022679"/>
    </source>
</evidence>
<dbReference type="InterPro" id="IPR017945">
    <property type="entry name" value="DHBP_synth_RibB-like_a/b_dom"/>
</dbReference>
<evidence type="ECO:0000256" key="1">
    <source>
        <dbReference type="ARBA" id="ARBA00004496"/>
    </source>
</evidence>
<dbReference type="InterPro" id="IPR050156">
    <property type="entry name" value="TC-AMP_synthase_SUA5"/>
</dbReference>
<dbReference type="PANTHER" id="PTHR17490:SF16">
    <property type="entry name" value="THREONYLCARBAMOYL-AMP SYNTHASE"/>
    <property type="match status" value="1"/>
</dbReference>
<sequence length="290" mass="32487">MSQAFLTSSLEDLIYNIQLGKVVAIPTDTVFGLVCSQHSPQAKTQLYQMKKRSKSKTLAVYVNTLEEIEKMIHRPLSSQELRVAKTFLPGPLSLILHNKNPEFSESTLTFRIVNHPVVQELISVCGPLVGTSANISDFPPAVYAHEVLEDFKTEDLCIFDGDCFLGLESTVASVDPFILYREGVISCVSIESCLEAVVMRFRTTNHSFAKNIKIYTFLNTDELSYFLESSKNHEFVCKSPHPKTFFSQLRQAISSNCSSICYVYNPETTLYPELSPYLSPYLVNVPAGSL</sequence>
<dbReference type="EC" id="2.7.7.87" evidence="3"/>
<evidence type="ECO:0000256" key="3">
    <source>
        <dbReference type="ARBA" id="ARBA00012584"/>
    </source>
</evidence>
<gene>
    <name evidence="13" type="ordered locus">G5S_0869</name>
</gene>
<keyword evidence="6" id="KW-0819">tRNA processing</keyword>
<dbReference type="RefSeq" id="WP_013712890.1">
    <property type="nucleotide sequence ID" value="NC_015408.1"/>
</dbReference>
<evidence type="ECO:0000256" key="4">
    <source>
        <dbReference type="ARBA" id="ARBA00022490"/>
    </source>
</evidence>
<keyword evidence="8" id="KW-0547">Nucleotide-binding</keyword>
<keyword evidence="5" id="KW-0808">Transferase</keyword>
<proteinExistence type="inferred from homology"/>
<reference evidence="13 14" key="1">
    <citation type="journal article" date="2011" name="J. Bacteriol.">
        <title>Genome sequence of the obligate intracellular animal pathogen Chlamydia pecorum E58.</title>
        <authorList>
            <person name="Mojica S."/>
            <person name="Huot Creasy H."/>
            <person name="Daugherty S."/>
            <person name="Read T.D."/>
            <person name="Kim T."/>
            <person name="Kaltenboeck B."/>
            <person name="Bavoil P."/>
            <person name="Myers G.S."/>
        </authorList>
    </citation>
    <scope>NUCLEOTIDE SEQUENCE [LARGE SCALE GENOMIC DNA]</scope>
    <source>
        <strain evidence="13 14">E58</strain>
    </source>
</reference>
<evidence type="ECO:0000256" key="2">
    <source>
        <dbReference type="ARBA" id="ARBA00007663"/>
    </source>
</evidence>
<keyword evidence="14" id="KW-1185">Reference proteome</keyword>
<evidence type="ECO:0000256" key="9">
    <source>
        <dbReference type="ARBA" id="ARBA00022840"/>
    </source>
</evidence>
<evidence type="ECO:0000256" key="6">
    <source>
        <dbReference type="ARBA" id="ARBA00022694"/>
    </source>
</evidence>